<organism evidence="1 2">
    <name type="scientific">Niallia oryzisoli</name>
    <dbReference type="NCBI Taxonomy" id="1737571"/>
    <lineage>
        <taxon>Bacteria</taxon>
        <taxon>Bacillati</taxon>
        <taxon>Bacillota</taxon>
        <taxon>Bacilli</taxon>
        <taxon>Bacillales</taxon>
        <taxon>Bacillaceae</taxon>
        <taxon>Niallia</taxon>
    </lineage>
</organism>
<gene>
    <name evidence="1" type="ORF">R4Z09_00840</name>
</gene>
<dbReference type="RefSeq" id="WP_338450549.1">
    <property type="nucleotide sequence ID" value="NZ_CP137640.1"/>
</dbReference>
<sequence length="75" mass="8649">MGDKLRERVVKLRIELIELILECEDDKQELINQTLRLSESEVLELYICHTYDSDWRGALIGDIAGLCETNKEGVL</sequence>
<accession>A0ABZ2CI06</accession>
<evidence type="ECO:0000313" key="2">
    <source>
        <dbReference type="Proteomes" id="UP001357223"/>
    </source>
</evidence>
<proteinExistence type="predicted"/>
<reference evidence="1 2" key="1">
    <citation type="submission" date="2023-10" db="EMBL/GenBank/DDBJ databases">
        <title>Niallia locisalis sp.nov. isolated from a salt pond sample.</title>
        <authorList>
            <person name="Li X.-J."/>
            <person name="Dong L."/>
        </authorList>
    </citation>
    <scope>NUCLEOTIDE SEQUENCE [LARGE SCALE GENOMIC DNA]</scope>
    <source>
        <strain evidence="1 2">DSM 29761</strain>
    </source>
</reference>
<evidence type="ECO:0000313" key="1">
    <source>
        <dbReference type="EMBL" id="WVX81637.1"/>
    </source>
</evidence>
<dbReference type="Proteomes" id="UP001357223">
    <property type="component" value="Chromosome"/>
</dbReference>
<dbReference type="EMBL" id="CP137640">
    <property type="protein sequence ID" value="WVX81637.1"/>
    <property type="molecule type" value="Genomic_DNA"/>
</dbReference>
<name>A0ABZ2CI06_9BACI</name>
<keyword evidence="2" id="KW-1185">Reference proteome</keyword>
<protein>
    <submittedName>
        <fullName evidence="1">Uncharacterized protein</fullName>
    </submittedName>
</protein>